<dbReference type="InterPro" id="IPR036388">
    <property type="entry name" value="WH-like_DNA-bd_sf"/>
</dbReference>
<dbReference type="RefSeq" id="WP_163659971.1">
    <property type="nucleotide sequence ID" value="NZ_QXHD01000004.1"/>
</dbReference>
<protein>
    <submittedName>
        <fullName evidence="1">Sigma-70 family RNA polymerase sigma factor</fullName>
    </submittedName>
</protein>
<comment type="caution">
    <text evidence="1">The sequence shown here is derived from an EMBL/GenBank/DDBJ whole genome shotgun (WGS) entry which is preliminary data.</text>
</comment>
<sequence>MPDQPDLPSDLPLLDVLDLALSEILGSGNSYAYSTLATVRRHLFQFRLMHQFEPYEILFEAYLRGKARQRSGEVIYNPHAWLKRTAFNIVREKSRHAQRQASQSYDDIEYRISAEPEYVLESIDLSHEIDLLYKALRALSREDDHTAQLLVWRTIEQLSWEQITSRLVELGDTDIPNQATLRKRVSRAKKRMRHIMHSYGLPTG</sequence>
<keyword evidence="2" id="KW-1185">Reference proteome</keyword>
<organism evidence="1 2">
    <name type="scientific">Adonisia turfae CCMR0081</name>
    <dbReference type="NCBI Taxonomy" id="2292702"/>
    <lineage>
        <taxon>Bacteria</taxon>
        <taxon>Bacillati</taxon>
        <taxon>Cyanobacteriota</taxon>
        <taxon>Adonisia</taxon>
        <taxon>Adonisia turfae</taxon>
    </lineage>
</organism>
<gene>
    <name evidence="1" type="ORF">DXZ20_32910</name>
</gene>
<dbReference type="AlphaFoldDB" id="A0A6M0RXC0"/>
<name>A0A6M0RXC0_9CYAN</name>
<dbReference type="EMBL" id="QXHD01000004">
    <property type="protein sequence ID" value="NEZ60362.1"/>
    <property type="molecule type" value="Genomic_DNA"/>
</dbReference>
<evidence type="ECO:0000313" key="1">
    <source>
        <dbReference type="EMBL" id="NEZ60362.1"/>
    </source>
</evidence>
<reference evidence="1 2" key="1">
    <citation type="journal article" date="2020" name="Microb. Ecol.">
        <title>Ecogenomics of the Marine Benthic Filamentous Cyanobacterium Adonisia.</title>
        <authorList>
            <person name="Walter J.M."/>
            <person name="Coutinho F.H."/>
            <person name="Leomil L."/>
            <person name="Hargreaves P.I."/>
            <person name="Campeao M.E."/>
            <person name="Vieira V.V."/>
            <person name="Silva B.S."/>
            <person name="Fistarol G.O."/>
            <person name="Salomon P.S."/>
            <person name="Sawabe T."/>
            <person name="Mino S."/>
            <person name="Hosokawa M."/>
            <person name="Miyashita H."/>
            <person name="Maruyama F."/>
            <person name="van Verk M.C."/>
            <person name="Dutilh B.E."/>
            <person name="Thompson C.C."/>
            <person name="Thompson F.L."/>
        </authorList>
    </citation>
    <scope>NUCLEOTIDE SEQUENCE [LARGE SCALE GENOMIC DNA]</scope>
    <source>
        <strain evidence="1 2">CCMR0081</strain>
    </source>
</reference>
<dbReference type="Gene3D" id="1.10.10.10">
    <property type="entry name" value="Winged helix-like DNA-binding domain superfamily/Winged helix DNA-binding domain"/>
    <property type="match status" value="1"/>
</dbReference>
<proteinExistence type="predicted"/>
<accession>A0A6M0RXC0</accession>
<dbReference type="Proteomes" id="UP000481033">
    <property type="component" value="Unassembled WGS sequence"/>
</dbReference>
<evidence type="ECO:0000313" key="2">
    <source>
        <dbReference type="Proteomes" id="UP000481033"/>
    </source>
</evidence>